<dbReference type="Pfam" id="PF01183">
    <property type="entry name" value="Glyco_hydro_25"/>
    <property type="match status" value="1"/>
</dbReference>
<dbReference type="CDD" id="cd00118">
    <property type="entry name" value="LysM"/>
    <property type="match status" value="1"/>
</dbReference>
<evidence type="ECO:0000313" key="3">
    <source>
        <dbReference type="EMBL" id="MBP1040092.1"/>
    </source>
</evidence>
<evidence type="ECO:0000259" key="2">
    <source>
        <dbReference type="PROSITE" id="PS51782"/>
    </source>
</evidence>
<comment type="similarity">
    <text evidence="1">Belongs to the glycosyl hydrolase 25 family.</text>
</comment>
<dbReference type="GO" id="GO:0009253">
    <property type="term" value="P:peptidoglycan catabolic process"/>
    <property type="evidence" value="ECO:0007669"/>
    <property type="project" value="InterPro"/>
</dbReference>
<dbReference type="Pfam" id="PF01476">
    <property type="entry name" value="LysM"/>
    <property type="match status" value="1"/>
</dbReference>
<dbReference type="Proteomes" id="UP000674938">
    <property type="component" value="Unassembled WGS sequence"/>
</dbReference>
<dbReference type="SUPFAM" id="SSF54106">
    <property type="entry name" value="LysM domain"/>
    <property type="match status" value="1"/>
</dbReference>
<keyword evidence="4" id="KW-1185">Reference proteome</keyword>
<evidence type="ECO:0000256" key="1">
    <source>
        <dbReference type="ARBA" id="ARBA00010646"/>
    </source>
</evidence>
<dbReference type="GO" id="GO:0016052">
    <property type="term" value="P:carbohydrate catabolic process"/>
    <property type="evidence" value="ECO:0007669"/>
    <property type="project" value="TreeGrafter"/>
</dbReference>
<reference evidence="3" key="1">
    <citation type="submission" date="2020-12" db="EMBL/GenBank/DDBJ databases">
        <title>Vagococcus allomyrinae sp. nov. and Enterococcus lavae sp. nov., isolated from the larvae of Allomyrina dichotoma.</title>
        <authorList>
            <person name="Lee S.D."/>
        </authorList>
    </citation>
    <scope>NUCLEOTIDE SEQUENCE</scope>
    <source>
        <strain evidence="3">BWB3-3</strain>
    </source>
</reference>
<dbReference type="Gene3D" id="3.20.20.80">
    <property type="entry name" value="Glycosidases"/>
    <property type="match status" value="1"/>
</dbReference>
<dbReference type="Gene3D" id="3.10.350.10">
    <property type="entry name" value="LysM domain"/>
    <property type="match status" value="1"/>
</dbReference>
<organism evidence="3 4">
    <name type="scientific">Vagococcus allomyrinae</name>
    <dbReference type="NCBI Taxonomy" id="2794353"/>
    <lineage>
        <taxon>Bacteria</taxon>
        <taxon>Bacillati</taxon>
        <taxon>Bacillota</taxon>
        <taxon>Bacilli</taxon>
        <taxon>Lactobacillales</taxon>
        <taxon>Enterococcaceae</taxon>
        <taxon>Vagococcus</taxon>
    </lineage>
</organism>
<dbReference type="PROSITE" id="PS51782">
    <property type="entry name" value="LYSM"/>
    <property type="match status" value="1"/>
</dbReference>
<dbReference type="RefSeq" id="WP_209524987.1">
    <property type="nucleotide sequence ID" value="NZ_JAEEGA010000002.1"/>
</dbReference>
<dbReference type="PANTHER" id="PTHR34135:SF1">
    <property type="entry name" value="GLYCOSYL HYDROLASE FAMILY 25"/>
    <property type="match status" value="1"/>
</dbReference>
<accession>A0A940SQU4</accession>
<evidence type="ECO:0000313" key="4">
    <source>
        <dbReference type="Proteomes" id="UP000674938"/>
    </source>
</evidence>
<dbReference type="InterPro" id="IPR018392">
    <property type="entry name" value="LysM"/>
</dbReference>
<dbReference type="SMART" id="SM00257">
    <property type="entry name" value="LysM"/>
    <property type="match status" value="1"/>
</dbReference>
<feature type="domain" description="LysM" evidence="2">
    <location>
        <begin position="276"/>
        <end position="320"/>
    </location>
</feature>
<proteinExistence type="inferred from homology"/>
<dbReference type="AlphaFoldDB" id="A0A940SQU4"/>
<name>A0A940SQU4_9ENTE</name>
<gene>
    <name evidence="3" type="ORF">I6N95_03600</name>
</gene>
<dbReference type="PROSITE" id="PS51904">
    <property type="entry name" value="GLYCOSYL_HYDROL_F25_2"/>
    <property type="match status" value="1"/>
</dbReference>
<dbReference type="CDD" id="cd06523">
    <property type="entry name" value="GH25_PlyB-like"/>
    <property type="match status" value="1"/>
</dbReference>
<dbReference type="InterPro" id="IPR002053">
    <property type="entry name" value="Glyco_hydro_25"/>
</dbReference>
<dbReference type="GO" id="GO:0003796">
    <property type="term" value="F:lysozyme activity"/>
    <property type="evidence" value="ECO:0007669"/>
    <property type="project" value="InterPro"/>
</dbReference>
<protein>
    <submittedName>
        <fullName evidence="3">LysM peptidoglycan-binding domain-containing protein</fullName>
    </submittedName>
</protein>
<dbReference type="PANTHER" id="PTHR34135">
    <property type="entry name" value="LYSOZYME"/>
    <property type="match status" value="1"/>
</dbReference>
<dbReference type="SUPFAM" id="SSF51445">
    <property type="entry name" value="(Trans)glycosidases"/>
    <property type="match status" value="1"/>
</dbReference>
<dbReference type="GO" id="GO:0016998">
    <property type="term" value="P:cell wall macromolecule catabolic process"/>
    <property type="evidence" value="ECO:0007669"/>
    <property type="project" value="InterPro"/>
</dbReference>
<dbReference type="EMBL" id="JAEEGA010000002">
    <property type="protein sequence ID" value="MBP1040092.1"/>
    <property type="molecule type" value="Genomic_DNA"/>
</dbReference>
<sequence>MTRPRPVILDISEHQLPSQLNYPQLAQAIDWVIIRVQYGSLYQDKHFQTHLTSFKNLNVPVNVYAWVRGINGADMEKEAEDFYRRAVGFQPSFWWLDIEEGSMGNMVKGCELFRRRLKELGAKKVGAYIANHRYREFGFTSESVQAYDALWLPTYGQNDGSYRGVTPTATANYDLHQYTSNGRLPGYPGPLDLSRLVRKTSAFFTETESLSSSGYQIGDQVTINGIFVSSTSTVQLRPLRTQGTITRVVKNAANPYLLDDGMGWVNGRVIVKKELRQYQVSQGETLSGIAQKLGVSWQEMARLNQLANPHLIYPGQLLRY</sequence>
<dbReference type="InterPro" id="IPR017853">
    <property type="entry name" value="GH"/>
</dbReference>
<dbReference type="InterPro" id="IPR036779">
    <property type="entry name" value="LysM_dom_sf"/>
</dbReference>
<comment type="caution">
    <text evidence="3">The sequence shown here is derived from an EMBL/GenBank/DDBJ whole genome shotgun (WGS) entry which is preliminary data.</text>
</comment>